<accession>A0A9E4MZ26</accession>
<dbReference type="GO" id="GO:0009055">
    <property type="term" value="F:electron transfer activity"/>
    <property type="evidence" value="ECO:0007669"/>
    <property type="project" value="InterPro"/>
</dbReference>
<comment type="caution">
    <text evidence="1">The sequence shown here is derived from an EMBL/GenBank/DDBJ whole genome shotgun (WGS) entry which is preliminary data.</text>
</comment>
<gene>
    <name evidence="1" type="ORF">JAZ04_00290</name>
</gene>
<dbReference type="GO" id="GO:0020037">
    <property type="term" value="F:heme binding"/>
    <property type="evidence" value="ECO:0007669"/>
    <property type="project" value="InterPro"/>
</dbReference>
<dbReference type="InterPro" id="IPR036909">
    <property type="entry name" value="Cyt_c-like_dom_sf"/>
</dbReference>
<proteinExistence type="predicted"/>
<dbReference type="Proteomes" id="UP000886687">
    <property type="component" value="Unassembled WGS sequence"/>
</dbReference>
<dbReference type="SUPFAM" id="SSF46626">
    <property type="entry name" value="Cytochrome c"/>
    <property type="match status" value="1"/>
</dbReference>
<evidence type="ECO:0000313" key="1">
    <source>
        <dbReference type="EMBL" id="MCG7937280.1"/>
    </source>
</evidence>
<name>A0A9E4MZ26_9GAMM</name>
<sequence length="192" mass="22217">MKKICLLLILILSLIFGIGVVFADRDEAVYEKEPGFLTRWFRSDTMLADKKGTQQYQEECGSCHFPYQPGFLPGASWRLVMAGLDDHFGENAELSDYEAEYILNYLTQNAAENVRGEIFQKVLWSIRTKQPPMRITETDFFKHEHDEISPRILHRNGEKIQFSNCDSCHVRALQGSFDDDDIKIPGYGRWDD</sequence>
<reference evidence="1" key="1">
    <citation type="journal article" date="2021" name="Proc. Natl. Acad. Sci. U.S.A.">
        <title>Global biogeography of chemosynthetic symbionts reveals both localized and globally distributed symbiont groups. .</title>
        <authorList>
            <person name="Osvatic J.T."/>
            <person name="Wilkins L.G.E."/>
            <person name="Leibrecht L."/>
            <person name="Leray M."/>
            <person name="Zauner S."/>
            <person name="Polzin J."/>
            <person name="Camacho Y."/>
            <person name="Gros O."/>
            <person name="van Gils J.A."/>
            <person name="Eisen J.A."/>
            <person name="Petersen J.M."/>
            <person name="Yuen B."/>
        </authorList>
    </citation>
    <scope>NUCLEOTIDE SEQUENCE</scope>
    <source>
        <strain evidence="1">MAGL173</strain>
    </source>
</reference>
<dbReference type="EMBL" id="JAEPDI010000001">
    <property type="protein sequence ID" value="MCG7937280.1"/>
    <property type="molecule type" value="Genomic_DNA"/>
</dbReference>
<dbReference type="Pfam" id="PF09626">
    <property type="entry name" value="DHC"/>
    <property type="match status" value="1"/>
</dbReference>
<dbReference type="AlphaFoldDB" id="A0A9E4MZ26"/>
<protein>
    <submittedName>
        <fullName evidence="1">Diheme cytochrome c</fullName>
    </submittedName>
</protein>
<dbReference type="InterPro" id="IPR018588">
    <property type="entry name" value="Dihaem_cytochrome-c"/>
</dbReference>
<organism evidence="1 2">
    <name type="scientific">Candidatus Thiodiazotropha lotti</name>
    <dbReference type="NCBI Taxonomy" id="2792787"/>
    <lineage>
        <taxon>Bacteria</taxon>
        <taxon>Pseudomonadati</taxon>
        <taxon>Pseudomonadota</taxon>
        <taxon>Gammaproteobacteria</taxon>
        <taxon>Chromatiales</taxon>
        <taxon>Sedimenticolaceae</taxon>
        <taxon>Candidatus Thiodiazotropha</taxon>
    </lineage>
</organism>
<evidence type="ECO:0000313" key="2">
    <source>
        <dbReference type="Proteomes" id="UP000886687"/>
    </source>
</evidence>